<evidence type="ECO:0000313" key="2">
    <source>
        <dbReference type="Proteomes" id="UP000784294"/>
    </source>
</evidence>
<protein>
    <recommendedName>
        <fullName evidence="3">tRNA(Ile)-lysidine/2-thiocytidine synthase N-terminal domain-containing protein</fullName>
    </recommendedName>
</protein>
<dbReference type="InterPro" id="IPR014729">
    <property type="entry name" value="Rossmann-like_a/b/a_fold"/>
</dbReference>
<keyword evidence="2" id="KW-1185">Reference proteome</keyword>
<reference evidence="1" key="1">
    <citation type="submission" date="2018-11" db="EMBL/GenBank/DDBJ databases">
        <authorList>
            <consortium name="Pathogen Informatics"/>
        </authorList>
    </citation>
    <scope>NUCLEOTIDE SEQUENCE</scope>
</reference>
<proteinExistence type="predicted"/>
<dbReference type="PANTHER" id="PTHR43686">
    <property type="entry name" value="SULFURTRANSFERASE-RELATED"/>
    <property type="match status" value="1"/>
</dbReference>
<dbReference type="PANTHER" id="PTHR43686:SF1">
    <property type="entry name" value="AMINOTRAN_5 DOMAIN-CONTAINING PROTEIN"/>
    <property type="match status" value="1"/>
</dbReference>
<comment type="caution">
    <text evidence="1">The sequence shown here is derived from an EMBL/GenBank/DDBJ whole genome shotgun (WGS) entry which is preliminary data.</text>
</comment>
<dbReference type="OrthoDB" id="420046at2759"/>
<sequence length="130" mass="14668">MVRPGDNVLVCLSGGKCSISLLHCLRHYQYLESHGDPQGAPFTFAGITVDPAARRYNPRILIPYMEELGVRYHFESRTIPSCEIHNPSYCSRMKRSTIYAIARKFGYNVVALAQNLDDMAARYGRKLVNG</sequence>
<dbReference type="Gene3D" id="3.40.50.620">
    <property type="entry name" value="HUPs"/>
    <property type="match status" value="1"/>
</dbReference>
<dbReference type="SUPFAM" id="SSF52402">
    <property type="entry name" value="Adenine nucleotide alpha hydrolases-like"/>
    <property type="match status" value="1"/>
</dbReference>
<name>A0A3S5CSK9_9PLAT</name>
<dbReference type="EMBL" id="CAAALY010245230">
    <property type="protein sequence ID" value="VEL33141.1"/>
    <property type="molecule type" value="Genomic_DNA"/>
</dbReference>
<accession>A0A3S5CSK9</accession>
<organism evidence="1 2">
    <name type="scientific">Protopolystoma xenopodis</name>
    <dbReference type="NCBI Taxonomy" id="117903"/>
    <lineage>
        <taxon>Eukaryota</taxon>
        <taxon>Metazoa</taxon>
        <taxon>Spiralia</taxon>
        <taxon>Lophotrochozoa</taxon>
        <taxon>Platyhelminthes</taxon>
        <taxon>Monogenea</taxon>
        <taxon>Polyopisthocotylea</taxon>
        <taxon>Polystomatidea</taxon>
        <taxon>Polystomatidae</taxon>
        <taxon>Protopolystoma</taxon>
    </lineage>
</organism>
<evidence type="ECO:0000313" key="1">
    <source>
        <dbReference type="EMBL" id="VEL33141.1"/>
    </source>
</evidence>
<dbReference type="Proteomes" id="UP000784294">
    <property type="component" value="Unassembled WGS sequence"/>
</dbReference>
<evidence type="ECO:0008006" key="3">
    <source>
        <dbReference type="Google" id="ProtNLM"/>
    </source>
</evidence>
<dbReference type="AlphaFoldDB" id="A0A3S5CSK9"/>
<gene>
    <name evidence="1" type="ORF">PXEA_LOCUS26581</name>
</gene>